<reference evidence="1 2" key="1">
    <citation type="submission" date="2018-07" db="EMBL/GenBank/DDBJ databases">
        <title>Genomic Encyclopedia of Type Strains, Phase III (KMG-III): the genomes of soil and plant-associated and newly described type strains.</title>
        <authorList>
            <person name="Whitman W."/>
        </authorList>
    </citation>
    <scope>NUCLEOTIDE SEQUENCE [LARGE SCALE GENOMIC DNA]</scope>
    <source>
        <strain evidence="1 2">CECT 8488</strain>
    </source>
</reference>
<organism evidence="1 2">
    <name type="scientific">Aestuariispira insulae</name>
    <dbReference type="NCBI Taxonomy" id="1461337"/>
    <lineage>
        <taxon>Bacteria</taxon>
        <taxon>Pseudomonadati</taxon>
        <taxon>Pseudomonadota</taxon>
        <taxon>Alphaproteobacteria</taxon>
        <taxon>Rhodospirillales</taxon>
        <taxon>Kiloniellaceae</taxon>
        <taxon>Aestuariispira</taxon>
    </lineage>
</organism>
<sequence length="150" mass="17509">MISVPKGYYLMPLQNENEDHPFYDLGDAIIISSTVREDHMVLALLNEPMRKADVEQQLFGYSVPMQATKFLIWWNESDVVFHEEQLREINGRKFAILDKESTDEGERSRNITAFTSYKGRMLTFNYYSSADQKELDVETAMRILESIELN</sequence>
<dbReference type="RefSeq" id="WP_147300986.1">
    <property type="nucleotide sequence ID" value="NZ_QRDW01000003.1"/>
</dbReference>
<gene>
    <name evidence="1" type="ORF">DFP90_103190</name>
</gene>
<name>A0A3D9HPI5_9PROT</name>
<evidence type="ECO:0000313" key="2">
    <source>
        <dbReference type="Proteomes" id="UP000256845"/>
    </source>
</evidence>
<dbReference type="EMBL" id="QRDW01000003">
    <property type="protein sequence ID" value="RED51390.1"/>
    <property type="molecule type" value="Genomic_DNA"/>
</dbReference>
<protein>
    <submittedName>
        <fullName evidence="1">Uncharacterized protein</fullName>
    </submittedName>
</protein>
<dbReference type="AlphaFoldDB" id="A0A3D9HPI5"/>
<evidence type="ECO:0000313" key="1">
    <source>
        <dbReference type="EMBL" id="RED51390.1"/>
    </source>
</evidence>
<accession>A0A3D9HPI5</accession>
<comment type="caution">
    <text evidence="1">The sequence shown here is derived from an EMBL/GenBank/DDBJ whole genome shotgun (WGS) entry which is preliminary data.</text>
</comment>
<dbReference type="Proteomes" id="UP000256845">
    <property type="component" value="Unassembled WGS sequence"/>
</dbReference>
<proteinExistence type="predicted"/>
<keyword evidence="2" id="KW-1185">Reference proteome</keyword>